<dbReference type="STRING" id="489703.SAMN04488038_113130"/>
<dbReference type="Proteomes" id="UP000199233">
    <property type="component" value="Unassembled WGS sequence"/>
</dbReference>
<evidence type="ECO:0000313" key="8">
    <source>
        <dbReference type="Proteomes" id="UP000199233"/>
    </source>
</evidence>
<name>A0A1H9KIM1_9GAMM</name>
<feature type="transmembrane region" description="Helical" evidence="6">
    <location>
        <begin position="163"/>
        <end position="190"/>
    </location>
</feature>
<feature type="transmembrane region" description="Helical" evidence="6">
    <location>
        <begin position="317"/>
        <end position="339"/>
    </location>
</feature>
<comment type="subcellular location">
    <subcellularLocation>
        <location evidence="1">Cell membrane</location>
        <topology evidence="1">Multi-pass membrane protein</topology>
    </subcellularLocation>
</comment>
<feature type="transmembrane region" description="Helical" evidence="6">
    <location>
        <begin position="83"/>
        <end position="104"/>
    </location>
</feature>
<organism evidence="7 8">
    <name type="scientific">Solimonas aquatica</name>
    <dbReference type="NCBI Taxonomy" id="489703"/>
    <lineage>
        <taxon>Bacteria</taxon>
        <taxon>Pseudomonadati</taxon>
        <taxon>Pseudomonadota</taxon>
        <taxon>Gammaproteobacteria</taxon>
        <taxon>Nevskiales</taxon>
        <taxon>Nevskiaceae</taxon>
        <taxon>Solimonas</taxon>
    </lineage>
</organism>
<dbReference type="Pfam" id="PF03706">
    <property type="entry name" value="LPG_synthase_TM"/>
    <property type="match status" value="1"/>
</dbReference>
<gene>
    <name evidence="7" type="ORF">SAMN04488038_113130</name>
</gene>
<dbReference type="GO" id="GO:0005886">
    <property type="term" value="C:plasma membrane"/>
    <property type="evidence" value="ECO:0007669"/>
    <property type="project" value="UniProtKB-SubCell"/>
</dbReference>
<evidence type="ECO:0000256" key="1">
    <source>
        <dbReference type="ARBA" id="ARBA00004651"/>
    </source>
</evidence>
<dbReference type="EMBL" id="FOFS01000013">
    <property type="protein sequence ID" value="SEQ98991.1"/>
    <property type="molecule type" value="Genomic_DNA"/>
</dbReference>
<keyword evidence="8" id="KW-1185">Reference proteome</keyword>
<dbReference type="InterPro" id="IPR022791">
    <property type="entry name" value="L-PG_synthase/AglD"/>
</dbReference>
<proteinExistence type="predicted"/>
<keyword evidence="2" id="KW-1003">Cell membrane</keyword>
<reference evidence="7 8" key="1">
    <citation type="submission" date="2016-10" db="EMBL/GenBank/DDBJ databases">
        <authorList>
            <person name="de Groot N.N."/>
        </authorList>
    </citation>
    <scope>NUCLEOTIDE SEQUENCE [LARGE SCALE GENOMIC DNA]</scope>
    <source>
        <strain evidence="7 8">DSM 25927</strain>
    </source>
</reference>
<protein>
    <submittedName>
        <fullName evidence="7">Uncharacterized membrane protein YbhN, UPF0104 family</fullName>
    </submittedName>
</protein>
<evidence type="ECO:0000313" key="7">
    <source>
        <dbReference type="EMBL" id="SEQ98991.1"/>
    </source>
</evidence>
<feature type="transmembrane region" description="Helical" evidence="6">
    <location>
        <begin position="60"/>
        <end position="77"/>
    </location>
</feature>
<feature type="transmembrane region" description="Helical" evidence="6">
    <location>
        <begin position="196"/>
        <end position="218"/>
    </location>
</feature>
<evidence type="ECO:0000256" key="3">
    <source>
        <dbReference type="ARBA" id="ARBA00022692"/>
    </source>
</evidence>
<evidence type="ECO:0000256" key="2">
    <source>
        <dbReference type="ARBA" id="ARBA00022475"/>
    </source>
</evidence>
<dbReference type="AlphaFoldDB" id="A0A1H9KIM1"/>
<accession>A0A1H9KIM1</accession>
<keyword evidence="4 6" id="KW-1133">Transmembrane helix</keyword>
<evidence type="ECO:0000256" key="6">
    <source>
        <dbReference type="SAM" id="Phobius"/>
    </source>
</evidence>
<feature type="transmembrane region" description="Helical" evidence="6">
    <location>
        <begin position="246"/>
        <end position="267"/>
    </location>
</feature>
<keyword evidence="3 6" id="KW-0812">Transmembrane</keyword>
<evidence type="ECO:0000256" key="5">
    <source>
        <dbReference type="ARBA" id="ARBA00023136"/>
    </source>
</evidence>
<sequence length="349" mass="37485">MRERELKAQRRSTISRLRLDLAAAGAAQQEPRAVPQGFAASMSVYNPPLMQALTPALRQSLILLLVALAYIALVQWLCGWPKLLAAALQLSPLLLAGFLLLMLASYALRALRLYGSCEEIPRGHWGTSLRLLWLHNAANILMPARLGELSLPWLLRRRFGTSWTLGGSVLVWLRVLDLHCVAALTLIALMDLLPKQLATLALLGGAGLALLPFGLFLLRGRLLQIPRLHVIAASVPERLGVLLRELALTWAAWIAKLAAFTAVLQVLTGLPYAAAMLGAIGGDASTLLPFHAPAGAGTFEAGVMLGLSVLSNWNQSLAGAVTLHLLLLGTALGCALISLPELHKLQKQP</sequence>
<keyword evidence="5 6" id="KW-0472">Membrane</keyword>
<evidence type="ECO:0000256" key="4">
    <source>
        <dbReference type="ARBA" id="ARBA00022989"/>
    </source>
</evidence>